<dbReference type="SMART" id="SM00091">
    <property type="entry name" value="PAS"/>
    <property type="match status" value="1"/>
</dbReference>
<evidence type="ECO:0000259" key="19">
    <source>
        <dbReference type="PROSITE" id="PS50109"/>
    </source>
</evidence>
<dbReference type="SMART" id="SM00448">
    <property type="entry name" value="REC"/>
    <property type="match status" value="1"/>
</dbReference>
<dbReference type="Pfam" id="PF01627">
    <property type="entry name" value="Hpt"/>
    <property type="match status" value="1"/>
</dbReference>
<dbReference type="InterPro" id="IPR003018">
    <property type="entry name" value="GAF"/>
</dbReference>
<dbReference type="Gene3D" id="3.30.565.10">
    <property type="entry name" value="Histidine kinase-like ATPase, C-terminal domain"/>
    <property type="match status" value="1"/>
</dbReference>
<dbReference type="GO" id="GO:0005524">
    <property type="term" value="F:ATP binding"/>
    <property type="evidence" value="ECO:0007669"/>
    <property type="project" value="UniProtKB-KW"/>
</dbReference>
<evidence type="ECO:0000259" key="22">
    <source>
        <dbReference type="PROSITE" id="PS50894"/>
    </source>
</evidence>
<comment type="catalytic activity">
    <reaction evidence="1">
        <text>ATP + protein L-histidine = ADP + protein N-phospho-L-histidine.</text>
        <dbReference type="EC" id="2.7.13.3"/>
    </reaction>
</comment>
<dbReference type="SUPFAM" id="SSF55781">
    <property type="entry name" value="GAF domain-like"/>
    <property type="match status" value="1"/>
</dbReference>
<dbReference type="InterPro" id="IPR003594">
    <property type="entry name" value="HATPase_dom"/>
</dbReference>
<dbReference type="InterPro" id="IPR003661">
    <property type="entry name" value="HisK_dim/P_dom"/>
</dbReference>
<dbReference type="EC" id="2.7.13.3" evidence="3"/>
<feature type="domain" description="HPt" evidence="22">
    <location>
        <begin position="932"/>
        <end position="1026"/>
    </location>
</feature>
<dbReference type="SUPFAM" id="SSF47384">
    <property type="entry name" value="Homodimeric domain of signal transducing histidine kinase"/>
    <property type="match status" value="1"/>
</dbReference>
<comment type="subunit">
    <text evidence="15">At low DSF concentrations, interacts with RpfF.</text>
</comment>
<evidence type="ECO:0000256" key="17">
    <source>
        <dbReference type="PROSITE-ProRule" id="PRU00110"/>
    </source>
</evidence>
<evidence type="ECO:0000256" key="5">
    <source>
        <dbReference type="ARBA" id="ARBA00022519"/>
    </source>
</evidence>
<dbReference type="InterPro" id="IPR011006">
    <property type="entry name" value="CheY-like_superfamily"/>
</dbReference>
<dbReference type="EMBL" id="NOXS01000035">
    <property type="protein sequence ID" value="OYQ16668.1"/>
    <property type="molecule type" value="Genomic_DNA"/>
</dbReference>
<evidence type="ECO:0000256" key="6">
    <source>
        <dbReference type="ARBA" id="ARBA00022553"/>
    </source>
</evidence>
<dbReference type="RefSeq" id="WP_094410305.1">
    <property type="nucleotide sequence ID" value="NZ_BMJZ01000003.1"/>
</dbReference>
<keyword evidence="11" id="KW-0067">ATP-binding</keyword>
<evidence type="ECO:0000256" key="14">
    <source>
        <dbReference type="ARBA" id="ARBA00023136"/>
    </source>
</evidence>
<dbReference type="SMART" id="SM00388">
    <property type="entry name" value="HisKA"/>
    <property type="match status" value="1"/>
</dbReference>
<dbReference type="SMART" id="SM00387">
    <property type="entry name" value="HATPase_c"/>
    <property type="match status" value="1"/>
</dbReference>
<keyword evidence="7" id="KW-0808">Transferase</keyword>
<dbReference type="FunFam" id="3.30.565.10:FF:000010">
    <property type="entry name" value="Sensor histidine kinase RcsC"/>
    <property type="match status" value="1"/>
</dbReference>
<dbReference type="NCBIfam" id="TIGR00229">
    <property type="entry name" value="sensory_box"/>
    <property type="match status" value="1"/>
</dbReference>
<dbReference type="FunFam" id="1.10.287.130:FF:000002">
    <property type="entry name" value="Two-component osmosensing histidine kinase"/>
    <property type="match status" value="1"/>
</dbReference>
<evidence type="ECO:0000259" key="21">
    <source>
        <dbReference type="PROSITE" id="PS50112"/>
    </source>
</evidence>
<dbReference type="InterPro" id="IPR013767">
    <property type="entry name" value="PAS_fold"/>
</dbReference>
<dbReference type="Pfam" id="PF02518">
    <property type="entry name" value="HATPase_c"/>
    <property type="match status" value="1"/>
</dbReference>
<dbReference type="GO" id="GO:0000155">
    <property type="term" value="F:phosphorelay sensor kinase activity"/>
    <property type="evidence" value="ECO:0007669"/>
    <property type="project" value="InterPro"/>
</dbReference>
<sequence>MLEAEIAPPLSIRDRLRLSLEAWVRTEDDLALTLGDLPMHSARVSRRTTGLEVSRLFAETPDLPGVIVHDDRKTLGLLTRRRFLENLSKPLGRDVYLSRAILVMREDIDPAVLTLAAADPIEDAAQRALERGAEQIYDPLLVTLPGGGSAILDTPILMMALAEVHRIASRRNRELLKESQGNSDRLQITLESLSRTQEQLVTDIQVRQETERQLRDNRARMMRQTTALQEIATLRAVRLADADAALPDILRIIALTLQVDRVSLWAVRPQVDGGESLEQTAVIIPNPAVLPPGGPVAVPLAACPIYRQALARDLALIVPNVAADIRVAELQAADLQPAGIVALMHVLVQAEQRDVGILRCEQADAPRAWTEDEVNFLKAAANFISLVTIGQARRQAEQAARESQTLSRLLLETSPVSVCLVDSAGQILFTNPSFSRLVGQTAEALGRVHIESLYADPGRHAADRALFARRGSLSGSETAIQSAHAGVRWTLASWAEARFEGQDVTVIWLFEISDLKDAQESLQLAKDQAEAATQAKSAFLATMSHEIRTPMNGVLGMLDILTQTPLSGEQEHAVGLIRESAFSLLRIIDDILDFSKIEAGRLDLEQVPVSLADLAEGVTATLLPLAQKKGLTLTTALDPALPANVIGDPVRLRQILFNLLGNAVKFTASGSVTLRLEALAQGGVRVMVTDTGIGIAPDQVARLFEPFTQADRSTARRFGGSGLGLSICRLLVTLMGGAIGVESTPGHGSRFWVTLPLPPAAAAATGTLDIPRPPVSLPDLSGRGAVLVADDHPINREVILRQLQRLNCIAEAVQDGEEAFARLTHGTFALLLTDCDMPLIDGYRLTRLIREREAANPARPRLPILGITANAQADAADLCRESGMDDCLVKPVDTARLGACLAQWLPQYTPNVALPPAPVIDTRSFEALLDGDRAGIRGLLTRYRDSSAPIYADLARALAEGAATETIRQLAHKLKGASGMVGAGALADVCLAVERAAQADESAEAAAYRPALAAAWAAVETFIASY</sequence>
<keyword evidence="6 18" id="KW-0597">Phosphoprotein</keyword>
<evidence type="ECO:0000256" key="16">
    <source>
        <dbReference type="ARBA" id="ARBA00068150"/>
    </source>
</evidence>
<dbReference type="SUPFAM" id="SSF47226">
    <property type="entry name" value="Histidine-containing phosphotransfer domain, HPT domain"/>
    <property type="match status" value="1"/>
</dbReference>
<dbReference type="Gene3D" id="3.30.450.20">
    <property type="entry name" value="PAS domain"/>
    <property type="match status" value="1"/>
</dbReference>
<comment type="subcellular location">
    <subcellularLocation>
        <location evidence="2">Cell inner membrane</location>
        <topology evidence="2">Multi-pass membrane protein</topology>
    </subcellularLocation>
</comment>
<dbReference type="PROSITE" id="PS50109">
    <property type="entry name" value="HIS_KIN"/>
    <property type="match status" value="1"/>
</dbReference>
<dbReference type="CDD" id="cd00082">
    <property type="entry name" value="HisKA"/>
    <property type="match status" value="1"/>
</dbReference>
<dbReference type="InterPro" id="IPR029016">
    <property type="entry name" value="GAF-like_dom_sf"/>
</dbReference>
<proteinExistence type="predicted"/>
<dbReference type="PRINTS" id="PR00344">
    <property type="entry name" value="BCTRLSENSOR"/>
</dbReference>
<feature type="domain" description="Response regulatory" evidence="20">
    <location>
        <begin position="785"/>
        <end position="905"/>
    </location>
</feature>
<dbReference type="InterPro" id="IPR005467">
    <property type="entry name" value="His_kinase_dom"/>
</dbReference>
<evidence type="ECO:0000256" key="11">
    <source>
        <dbReference type="ARBA" id="ARBA00022840"/>
    </source>
</evidence>
<dbReference type="OrthoDB" id="7346568at2"/>
<evidence type="ECO:0000313" key="24">
    <source>
        <dbReference type="Proteomes" id="UP000216361"/>
    </source>
</evidence>
<dbReference type="Gene3D" id="1.10.287.130">
    <property type="match status" value="1"/>
</dbReference>
<dbReference type="PANTHER" id="PTHR43047">
    <property type="entry name" value="TWO-COMPONENT HISTIDINE PROTEIN KINASE"/>
    <property type="match status" value="1"/>
</dbReference>
<comment type="caution">
    <text evidence="23">The sequence shown here is derived from an EMBL/GenBank/DDBJ whole genome shotgun (WGS) entry which is preliminary data.</text>
</comment>
<keyword evidence="14" id="KW-0472">Membrane</keyword>
<evidence type="ECO:0000256" key="10">
    <source>
        <dbReference type="ARBA" id="ARBA00022777"/>
    </source>
</evidence>
<protein>
    <recommendedName>
        <fullName evidence="16">Sensory/regulatory protein RpfC</fullName>
        <ecNumber evidence="3">2.7.13.3</ecNumber>
    </recommendedName>
</protein>
<dbReference type="SUPFAM" id="SSF55874">
    <property type="entry name" value="ATPase domain of HSP90 chaperone/DNA topoisomerase II/histidine kinase"/>
    <property type="match status" value="1"/>
</dbReference>
<feature type="domain" description="Histidine kinase" evidence="19">
    <location>
        <begin position="542"/>
        <end position="759"/>
    </location>
</feature>
<dbReference type="Gene3D" id="3.40.50.2300">
    <property type="match status" value="1"/>
</dbReference>
<dbReference type="Proteomes" id="UP000216361">
    <property type="component" value="Unassembled WGS sequence"/>
</dbReference>
<evidence type="ECO:0000256" key="9">
    <source>
        <dbReference type="ARBA" id="ARBA00022741"/>
    </source>
</evidence>
<dbReference type="PANTHER" id="PTHR43047:SF78">
    <property type="entry name" value="SENSORY_REGULATORY PROTEIN RPFC"/>
    <property type="match status" value="1"/>
</dbReference>
<dbReference type="GO" id="GO:0005886">
    <property type="term" value="C:plasma membrane"/>
    <property type="evidence" value="ECO:0007669"/>
    <property type="project" value="UniProtKB-SubCell"/>
</dbReference>
<dbReference type="PROSITE" id="PS50112">
    <property type="entry name" value="PAS"/>
    <property type="match status" value="1"/>
</dbReference>
<dbReference type="Pfam" id="PF00512">
    <property type="entry name" value="HisKA"/>
    <property type="match status" value="1"/>
</dbReference>
<name>A0A255XI98_9PROT</name>
<dbReference type="AlphaFoldDB" id="A0A255XI98"/>
<gene>
    <name evidence="23" type="ORF">CHR90_16895</name>
</gene>
<evidence type="ECO:0000256" key="15">
    <source>
        <dbReference type="ARBA" id="ARBA00064003"/>
    </source>
</evidence>
<feature type="domain" description="PAS" evidence="21">
    <location>
        <begin position="403"/>
        <end position="445"/>
    </location>
</feature>
<dbReference type="CDD" id="cd17546">
    <property type="entry name" value="REC_hyHK_CKI1_RcsC-like"/>
    <property type="match status" value="1"/>
</dbReference>
<evidence type="ECO:0000259" key="20">
    <source>
        <dbReference type="PROSITE" id="PS50110"/>
    </source>
</evidence>
<evidence type="ECO:0000313" key="23">
    <source>
        <dbReference type="EMBL" id="OYQ16668.1"/>
    </source>
</evidence>
<evidence type="ECO:0000256" key="18">
    <source>
        <dbReference type="PROSITE-ProRule" id="PRU00169"/>
    </source>
</evidence>
<keyword evidence="4" id="KW-1003">Cell membrane</keyword>
<dbReference type="Pfam" id="PF00989">
    <property type="entry name" value="PAS"/>
    <property type="match status" value="1"/>
</dbReference>
<evidence type="ECO:0000256" key="8">
    <source>
        <dbReference type="ARBA" id="ARBA00022692"/>
    </source>
</evidence>
<keyword evidence="13" id="KW-0902">Two-component regulatory system</keyword>
<reference evidence="23 24" key="1">
    <citation type="submission" date="2017-07" db="EMBL/GenBank/DDBJ databases">
        <title>Elstera cyanobacteriorum sp. nov., a novel bacterium isolated from cyanobacterial aggregates in a eutrophic lake.</title>
        <authorList>
            <person name="Cai H."/>
        </authorList>
    </citation>
    <scope>NUCLEOTIDE SEQUENCE [LARGE SCALE GENOMIC DNA]</scope>
    <source>
        <strain evidence="23 24">TH019</strain>
    </source>
</reference>
<evidence type="ECO:0000256" key="12">
    <source>
        <dbReference type="ARBA" id="ARBA00022989"/>
    </source>
</evidence>
<evidence type="ECO:0000256" key="7">
    <source>
        <dbReference type="ARBA" id="ARBA00022679"/>
    </source>
</evidence>
<keyword evidence="9" id="KW-0547">Nucleotide-binding</keyword>
<keyword evidence="8" id="KW-0812">Transmembrane</keyword>
<keyword evidence="5" id="KW-0997">Cell inner membrane</keyword>
<dbReference type="SUPFAM" id="SSF52172">
    <property type="entry name" value="CheY-like"/>
    <property type="match status" value="1"/>
</dbReference>
<evidence type="ECO:0000256" key="4">
    <source>
        <dbReference type="ARBA" id="ARBA00022475"/>
    </source>
</evidence>
<accession>A0A255XI98</accession>
<dbReference type="Gene3D" id="1.20.120.160">
    <property type="entry name" value="HPT domain"/>
    <property type="match status" value="1"/>
</dbReference>
<evidence type="ECO:0000256" key="3">
    <source>
        <dbReference type="ARBA" id="ARBA00012438"/>
    </source>
</evidence>
<dbReference type="InterPro" id="IPR036097">
    <property type="entry name" value="HisK_dim/P_sf"/>
</dbReference>
<dbReference type="InterPro" id="IPR035965">
    <property type="entry name" value="PAS-like_dom_sf"/>
</dbReference>
<keyword evidence="10" id="KW-0418">Kinase</keyword>
<dbReference type="InterPro" id="IPR008207">
    <property type="entry name" value="Sig_transdc_His_kin_Hpt_dom"/>
</dbReference>
<dbReference type="CDD" id="cd00088">
    <property type="entry name" value="HPT"/>
    <property type="match status" value="1"/>
</dbReference>
<evidence type="ECO:0000256" key="2">
    <source>
        <dbReference type="ARBA" id="ARBA00004429"/>
    </source>
</evidence>
<dbReference type="InterPro" id="IPR036641">
    <property type="entry name" value="HPT_dom_sf"/>
</dbReference>
<dbReference type="SMART" id="SM00065">
    <property type="entry name" value="GAF"/>
    <property type="match status" value="1"/>
</dbReference>
<dbReference type="PROSITE" id="PS50110">
    <property type="entry name" value="RESPONSE_REGULATORY"/>
    <property type="match status" value="1"/>
</dbReference>
<evidence type="ECO:0000256" key="13">
    <source>
        <dbReference type="ARBA" id="ARBA00023012"/>
    </source>
</evidence>
<dbReference type="Gene3D" id="3.30.450.40">
    <property type="match status" value="1"/>
</dbReference>
<feature type="modified residue" description="4-aspartylphosphate" evidence="18">
    <location>
        <position position="834"/>
    </location>
</feature>
<feature type="modified residue" description="Phosphohistidine" evidence="17">
    <location>
        <position position="972"/>
    </location>
</feature>
<keyword evidence="12" id="KW-1133">Transmembrane helix</keyword>
<dbReference type="CDD" id="cd16922">
    <property type="entry name" value="HATPase_EvgS-ArcB-TorS-like"/>
    <property type="match status" value="1"/>
</dbReference>
<organism evidence="23 24">
    <name type="scientific">Elstera cyanobacteriorum</name>
    <dbReference type="NCBI Taxonomy" id="2022747"/>
    <lineage>
        <taxon>Bacteria</taxon>
        <taxon>Pseudomonadati</taxon>
        <taxon>Pseudomonadota</taxon>
        <taxon>Alphaproteobacteria</taxon>
        <taxon>Rhodospirillales</taxon>
        <taxon>Rhodospirillaceae</taxon>
        <taxon>Elstera</taxon>
    </lineage>
</organism>
<dbReference type="InterPro" id="IPR036890">
    <property type="entry name" value="HATPase_C_sf"/>
</dbReference>
<evidence type="ECO:0000256" key="1">
    <source>
        <dbReference type="ARBA" id="ARBA00000085"/>
    </source>
</evidence>
<dbReference type="InterPro" id="IPR004358">
    <property type="entry name" value="Sig_transdc_His_kin-like_C"/>
</dbReference>
<dbReference type="Pfam" id="PF01590">
    <property type="entry name" value="GAF"/>
    <property type="match status" value="1"/>
</dbReference>
<dbReference type="InterPro" id="IPR000014">
    <property type="entry name" value="PAS"/>
</dbReference>
<keyword evidence="24" id="KW-1185">Reference proteome</keyword>
<dbReference type="Pfam" id="PF00072">
    <property type="entry name" value="Response_reg"/>
    <property type="match status" value="1"/>
</dbReference>
<dbReference type="PROSITE" id="PS50894">
    <property type="entry name" value="HPT"/>
    <property type="match status" value="1"/>
</dbReference>
<dbReference type="SUPFAM" id="SSF55785">
    <property type="entry name" value="PYP-like sensor domain (PAS domain)"/>
    <property type="match status" value="1"/>
</dbReference>
<dbReference type="GO" id="GO:0006355">
    <property type="term" value="P:regulation of DNA-templated transcription"/>
    <property type="evidence" value="ECO:0007669"/>
    <property type="project" value="InterPro"/>
</dbReference>
<dbReference type="InterPro" id="IPR001789">
    <property type="entry name" value="Sig_transdc_resp-reg_receiver"/>
</dbReference>